<organism evidence="8 9">
    <name type="scientific">Oedothorax gibbosus</name>
    <dbReference type="NCBI Taxonomy" id="931172"/>
    <lineage>
        <taxon>Eukaryota</taxon>
        <taxon>Metazoa</taxon>
        <taxon>Ecdysozoa</taxon>
        <taxon>Arthropoda</taxon>
        <taxon>Chelicerata</taxon>
        <taxon>Arachnida</taxon>
        <taxon>Araneae</taxon>
        <taxon>Araneomorphae</taxon>
        <taxon>Entelegynae</taxon>
        <taxon>Araneoidea</taxon>
        <taxon>Linyphiidae</taxon>
        <taxon>Erigoninae</taxon>
        <taxon>Oedothorax</taxon>
    </lineage>
</organism>
<proteinExistence type="predicted"/>
<keyword evidence="3" id="KW-0732">Signal</keyword>
<accession>A0AAV6UB38</accession>
<feature type="domain" description="Fe2OG dioxygenase" evidence="7">
    <location>
        <begin position="213"/>
        <end position="309"/>
    </location>
</feature>
<evidence type="ECO:0000256" key="5">
    <source>
        <dbReference type="ARBA" id="ARBA00023002"/>
    </source>
</evidence>
<keyword evidence="5" id="KW-0560">Oxidoreductase</keyword>
<protein>
    <recommendedName>
        <fullName evidence="7">Fe2OG dioxygenase domain-containing protein</fullName>
    </recommendedName>
</protein>
<keyword evidence="4" id="KW-0223">Dioxygenase</keyword>
<dbReference type="PANTHER" id="PTHR10730:SF45">
    <property type="entry name" value="PROCOLLAGEN-LYSINE,2-OXOGLUTARATE 5-DIOXYGENASE"/>
    <property type="match status" value="1"/>
</dbReference>
<dbReference type="GO" id="GO:0005506">
    <property type="term" value="F:iron ion binding"/>
    <property type="evidence" value="ECO:0007669"/>
    <property type="project" value="InterPro"/>
</dbReference>
<reference evidence="8 9" key="1">
    <citation type="journal article" date="2022" name="Nat. Ecol. Evol.">
        <title>A masculinizing supergene underlies an exaggerated male reproductive morph in a spider.</title>
        <authorList>
            <person name="Hendrickx F."/>
            <person name="De Corte Z."/>
            <person name="Sonet G."/>
            <person name="Van Belleghem S.M."/>
            <person name="Kostlbacher S."/>
            <person name="Vangestel C."/>
        </authorList>
    </citation>
    <scope>NUCLEOTIDE SEQUENCE [LARGE SCALE GENOMIC DNA]</scope>
    <source>
        <strain evidence="8">W744_W776</strain>
    </source>
</reference>
<comment type="cofactor">
    <cofactor evidence="1">
        <name>L-ascorbate</name>
        <dbReference type="ChEBI" id="CHEBI:38290"/>
    </cofactor>
</comment>
<dbReference type="Proteomes" id="UP000827092">
    <property type="component" value="Unassembled WGS sequence"/>
</dbReference>
<dbReference type="Gene3D" id="2.60.120.620">
    <property type="entry name" value="q2cbj1_9rhob like domain"/>
    <property type="match status" value="1"/>
</dbReference>
<dbReference type="InterPro" id="IPR044861">
    <property type="entry name" value="IPNS-like_FE2OG_OXY"/>
</dbReference>
<dbReference type="PROSITE" id="PS51471">
    <property type="entry name" value="FE2OG_OXY"/>
    <property type="match status" value="1"/>
</dbReference>
<evidence type="ECO:0000259" key="7">
    <source>
        <dbReference type="PROSITE" id="PS51471"/>
    </source>
</evidence>
<comment type="caution">
    <text evidence="8">The sequence shown here is derived from an EMBL/GenBank/DDBJ whole genome shotgun (WGS) entry which is preliminary data.</text>
</comment>
<dbReference type="EMBL" id="JAFNEN010000541">
    <property type="protein sequence ID" value="KAG8180913.1"/>
    <property type="molecule type" value="Genomic_DNA"/>
</dbReference>
<keyword evidence="9" id="KW-1185">Reference proteome</keyword>
<dbReference type="InterPro" id="IPR050757">
    <property type="entry name" value="Collagen_mod_GT25"/>
</dbReference>
<sequence>MADVFWMGYCVRLLLFSVFFDLRGVWNVPYINHAYLIHGSLLKGDPETFPSYIHGLLDPDMALCKNLRDKGIFMYINNLHEFGHLINSETFDTSHVHNELYEIYTNQKDWEHRYIHENYSKVLDPTYEVDMPCPDVFWFPVVTPTFCKHLIDTMENFGQWSDGSNKDPRLAGGYENVPTRDIHMNQVGFEQHWLYFLREYIRPVQEKIFIGYTHDPPKALMNFVVRYRPDEQPYLRPHHDSSTYTINIALNRPNIDYEGGGCRFIRYNCSATDLRLGWTLMHPGRLTHYHEGLRVTNGTRYIMISFVDP</sequence>
<dbReference type="SMART" id="SM00702">
    <property type="entry name" value="P4Hc"/>
    <property type="match status" value="1"/>
</dbReference>
<evidence type="ECO:0000313" key="8">
    <source>
        <dbReference type="EMBL" id="KAG8180913.1"/>
    </source>
</evidence>
<dbReference type="GO" id="GO:0005783">
    <property type="term" value="C:endoplasmic reticulum"/>
    <property type="evidence" value="ECO:0007669"/>
    <property type="project" value="TreeGrafter"/>
</dbReference>
<dbReference type="AlphaFoldDB" id="A0AAV6UB38"/>
<dbReference type="InterPro" id="IPR005123">
    <property type="entry name" value="Oxoglu/Fe-dep_dioxygenase_dom"/>
</dbReference>
<dbReference type="GO" id="GO:0031418">
    <property type="term" value="F:L-ascorbic acid binding"/>
    <property type="evidence" value="ECO:0007669"/>
    <property type="project" value="InterPro"/>
</dbReference>
<evidence type="ECO:0000256" key="1">
    <source>
        <dbReference type="ARBA" id="ARBA00001961"/>
    </source>
</evidence>
<dbReference type="Pfam" id="PF03171">
    <property type="entry name" value="2OG-FeII_Oxy"/>
    <property type="match status" value="1"/>
</dbReference>
<dbReference type="InterPro" id="IPR006620">
    <property type="entry name" value="Pro_4_hyd_alph"/>
</dbReference>
<evidence type="ECO:0000256" key="4">
    <source>
        <dbReference type="ARBA" id="ARBA00022964"/>
    </source>
</evidence>
<evidence type="ECO:0000256" key="2">
    <source>
        <dbReference type="ARBA" id="ARBA00022723"/>
    </source>
</evidence>
<dbReference type="GO" id="GO:0008475">
    <property type="term" value="F:procollagen-lysine 5-dioxygenase activity"/>
    <property type="evidence" value="ECO:0007669"/>
    <property type="project" value="TreeGrafter"/>
</dbReference>
<evidence type="ECO:0000256" key="3">
    <source>
        <dbReference type="ARBA" id="ARBA00022729"/>
    </source>
</evidence>
<keyword evidence="6" id="KW-0408">Iron</keyword>
<keyword evidence="2" id="KW-0479">Metal-binding</keyword>
<name>A0AAV6UB38_9ARAC</name>
<evidence type="ECO:0000256" key="6">
    <source>
        <dbReference type="ARBA" id="ARBA00023004"/>
    </source>
</evidence>
<dbReference type="Pfam" id="PF25238">
    <property type="entry name" value="OGFOD2-like"/>
    <property type="match status" value="1"/>
</dbReference>
<gene>
    <name evidence="8" type="ORF">JTE90_020141</name>
</gene>
<dbReference type="PANTHER" id="PTHR10730">
    <property type="entry name" value="PROCOLLAGEN-LYSINE,2-OXOGLUTARATE 5-DIOXYGENASE/GLYCOSYLTRANSFERASE 25 FAMILY MEMBER"/>
    <property type="match status" value="1"/>
</dbReference>
<evidence type="ECO:0000313" key="9">
    <source>
        <dbReference type="Proteomes" id="UP000827092"/>
    </source>
</evidence>